<sequence>MHPGFSTTFAVAFFSSLSQGVFASVPIFGQCGPAGYGGPTDCVAGLFVLLPNRGSGHDYYQHSIGNSWRDRWSLWSMRRNWLDWPNCLCLTIHLPSVKRIRDKGHQRQSSQAHQRPNGEKSPSAILAPQLTVCAASPHESLSGFGNASNDASGDVGASAQFAGAFQQWLDRSKVMYGWVPHLYSILYNGQAFRRLLRTLDIRALTAINCLLGGPTPTTYA</sequence>
<evidence type="ECO:0000256" key="3">
    <source>
        <dbReference type="SAM" id="SignalP"/>
    </source>
</evidence>
<gene>
    <name evidence="5" type="ORF">GALMADRAFT_208704</name>
</gene>
<dbReference type="Pfam" id="PF00734">
    <property type="entry name" value="CBM_1"/>
    <property type="match status" value="1"/>
</dbReference>
<accession>A0A067TA74</accession>
<dbReference type="EMBL" id="KL142373">
    <property type="protein sequence ID" value="KDR79272.1"/>
    <property type="molecule type" value="Genomic_DNA"/>
</dbReference>
<dbReference type="AlphaFoldDB" id="A0A067TA74"/>
<feature type="chain" id="PRO_5001646682" description="CBM1 domain-containing protein" evidence="3">
    <location>
        <begin position="24"/>
        <end position="220"/>
    </location>
</feature>
<feature type="domain" description="CBM1" evidence="4">
    <location>
        <begin position="28"/>
        <end position="46"/>
    </location>
</feature>
<dbReference type="GO" id="GO:0030248">
    <property type="term" value="F:cellulose binding"/>
    <property type="evidence" value="ECO:0007669"/>
    <property type="project" value="InterPro"/>
</dbReference>
<feature type="region of interest" description="Disordered" evidence="2">
    <location>
        <begin position="103"/>
        <end position="122"/>
    </location>
</feature>
<feature type="signal peptide" evidence="3">
    <location>
        <begin position="1"/>
        <end position="23"/>
    </location>
</feature>
<proteinExistence type="predicted"/>
<reference evidence="6" key="1">
    <citation type="journal article" date="2014" name="Proc. Natl. Acad. Sci. U.S.A.">
        <title>Extensive sampling of basidiomycete genomes demonstrates inadequacy of the white-rot/brown-rot paradigm for wood decay fungi.</title>
        <authorList>
            <person name="Riley R."/>
            <person name="Salamov A.A."/>
            <person name="Brown D.W."/>
            <person name="Nagy L.G."/>
            <person name="Floudas D."/>
            <person name="Held B.W."/>
            <person name="Levasseur A."/>
            <person name="Lombard V."/>
            <person name="Morin E."/>
            <person name="Otillar R."/>
            <person name="Lindquist E.A."/>
            <person name="Sun H."/>
            <person name="LaButti K.M."/>
            <person name="Schmutz J."/>
            <person name="Jabbour D."/>
            <person name="Luo H."/>
            <person name="Baker S.E."/>
            <person name="Pisabarro A.G."/>
            <person name="Walton J.D."/>
            <person name="Blanchette R.A."/>
            <person name="Henrissat B."/>
            <person name="Martin F."/>
            <person name="Cullen D."/>
            <person name="Hibbett D.S."/>
            <person name="Grigoriev I.V."/>
        </authorList>
    </citation>
    <scope>NUCLEOTIDE SEQUENCE [LARGE SCALE GENOMIC DNA]</scope>
    <source>
        <strain evidence="6">CBS 339.88</strain>
    </source>
</reference>
<name>A0A067TA74_GALM3</name>
<evidence type="ECO:0000256" key="1">
    <source>
        <dbReference type="ARBA" id="ARBA00022729"/>
    </source>
</evidence>
<dbReference type="GO" id="GO:0005975">
    <property type="term" value="P:carbohydrate metabolic process"/>
    <property type="evidence" value="ECO:0007669"/>
    <property type="project" value="InterPro"/>
</dbReference>
<evidence type="ECO:0000259" key="4">
    <source>
        <dbReference type="Pfam" id="PF00734"/>
    </source>
</evidence>
<keyword evidence="6" id="KW-1185">Reference proteome</keyword>
<dbReference type="HOGENOM" id="CLU_1256105_0_0_1"/>
<dbReference type="InterPro" id="IPR000254">
    <property type="entry name" value="CBD"/>
</dbReference>
<evidence type="ECO:0000313" key="5">
    <source>
        <dbReference type="EMBL" id="KDR79272.1"/>
    </source>
</evidence>
<organism evidence="5 6">
    <name type="scientific">Galerina marginata (strain CBS 339.88)</name>
    <dbReference type="NCBI Taxonomy" id="685588"/>
    <lineage>
        <taxon>Eukaryota</taxon>
        <taxon>Fungi</taxon>
        <taxon>Dikarya</taxon>
        <taxon>Basidiomycota</taxon>
        <taxon>Agaricomycotina</taxon>
        <taxon>Agaricomycetes</taxon>
        <taxon>Agaricomycetidae</taxon>
        <taxon>Agaricales</taxon>
        <taxon>Agaricineae</taxon>
        <taxon>Strophariaceae</taxon>
        <taxon>Galerina</taxon>
    </lineage>
</organism>
<evidence type="ECO:0000313" key="6">
    <source>
        <dbReference type="Proteomes" id="UP000027222"/>
    </source>
</evidence>
<dbReference type="Proteomes" id="UP000027222">
    <property type="component" value="Unassembled WGS sequence"/>
</dbReference>
<protein>
    <recommendedName>
        <fullName evidence="4">CBM1 domain-containing protein</fullName>
    </recommendedName>
</protein>
<keyword evidence="1 3" id="KW-0732">Signal</keyword>
<evidence type="ECO:0000256" key="2">
    <source>
        <dbReference type="SAM" id="MobiDB-lite"/>
    </source>
</evidence>
<dbReference type="GO" id="GO:0005576">
    <property type="term" value="C:extracellular region"/>
    <property type="evidence" value="ECO:0007669"/>
    <property type="project" value="InterPro"/>
</dbReference>